<keyword evidence="3" id="KW-1185">Reference proteome</keyword>
<reference evidence="3" key="1">
    <citation type="journal article" date="2022" name="ISME J.">
        <title>Genetic and phylogenetic analysis of dissimilatory iodate-reducing bacteria identifies potential niches across the world's oceans.</title>
        <authorList>
            <person name="Reyes-Umana V."/>
            <person name="Henning Z."/>
            <person name="Lee K."/>
            <person name="Barnum T.P."/>
            <person name="Coates J.D."/>
        </authorList>
    </citation>
    <scope>NUCLEOTIDE SEQUENCE [LARGE SCALE GENOMIC DNA]</scope>
    <source>
        <strain evidence="3">IR12</strain>
    </source>
</reference>
<sequence length="400" mass="43555">MANEKDGAKELLTPQDGSIQVSANPRTVTEKEIHDDRLLIIQRLDGCYGNLIECMAPMQAEWDTNPMRALGEAAIDGARAGVADWAEDFAQMFDKDTWIGLGDKVEQAAGAVYDTTREYAGEVYGQIADLFENADDTLANWAWWQGRIDSAEQAVIEDLKRRHQAASQAIDDIEEVVAIAGRVWAYRDDILNLPKLIAEGDAKAVQAFVDNTLPQIDKALADGIRNDPNFYVVLEIIQDNDSALAYLSYASLAVEAVPPNFYAYHTGKGGAYLMVEVVLLIVTALLSAGTVAAARIAALAARIATSSAKVAGVVRKVEAAQRAFSAFIRMLDDFSGAANQLHALGAKLNVARQRGLRVSGATRTTITARRAAIKRDRRCRICGSTKHATPRERLGTVEYE</sequence>
<accession>A0A944DJN8</accession>
<evidence type="ECO:0000313" key="2">
    <source>
        <dbReference type="EMBL" id="MBT0964173.1"/>
    </source>
</evidence>
<gene>
    <name evidence="2" type="ORF">I8J34_23595</name>
</gene>
<evidence type="ECO:0000313" key="3">
    <source>
        <dbReference type="Proteomes" id="UP000694660"/>
    </source>
</evidence>
<comment type="caution">
    <text evidence="2">The sequence shown here is derived from an EMBL/GenBank/DDBJ whole genome shotgun (WGS) entry which is preliminary data.</text>
</comment>
<protein>
    <submittedName>
        <fullName evidence="2">Uncharacterized protein</fullName>
    </submittedName>
</protein>
<dbReference type="RefSeq" id="WP_214364095.1">
    <property type="nucleotide sequence ID" value="NZ_JAEKFT010000059.1"/>
</dbReference>
<keyword evidence="1" id="KW-0812">Transmembrane</keyword>
<proteinExistence type="predicted"/>
<dbReference type="EMBL" id="JAEKFT010000059">
    <property type="protein sequence ID" value="MBT0964173.1"/>
    <property type="molecule type" value="Genomic_DNA"/>
</dbReference>
<keyword evidence="1" id="KW-0472">Membrane</keyword>
<keyword evidence="1" id="KW-1133">Transmembrane helix</keyword>
<dbReference type="AlphaFoldDB" id="A0A944DJN8"/>
<name>A0A944DJN8_DENI1</name>
<feature type="transmembrane region" description="Helical" evidence="1">
    <location>
        <begin position="271"/>
        <end position="294"/>
    </location>
</feature>
<organism evidence="2 3">
    <name type="scientific">Denitromonas iodatirespirans</name>
    <dbReference type="NCBI Taxonomy" id="2795389"/>
    <lineage>
        <taxon>Bacteria</taxon>
        <taxon>Pseudomonadati</taxon>
        <taxon>Pseudomonadota</taxon>
        <taxon>Betaproteobacteria</taxon>
        <taxon>Rhodocyclales</taxon>
        <taxon>Zoogloeaceae</taxon>
        <taxon>Denitromonas</taxon>
    </lineage>
</organism>
<evidence type="ECO:0000256" key="1">
    <source>
        <dbReference type="SAM" id="Phobius"/>
    </source>
</evidence>
<dbReference type="Proteomes" id="UP000694660">
    <property type="component" value="Unassembled WGS sequence"/>
</dbReference>